<feature type="transmembrane region" description="Helical" evidence="1">
    <location>
        <begin position="6"/>
        <end position="25"/>
    </location>
</feature>
<evidence type="ECO:0000256" key="1">
    <source>
        <dbReference type="SAM" id="Phobius"/>
    </source>
</evidence>
<feature type="transmembrane region" description="Helical" evidence="1">
    <location>
        <begin position="37"/>
        <end position="59"/>
    </location>
</feature>
<dbReference type="GeneID" id="97537820"/>
<protein>
    <submittedName>
        <fullName evidence="3">Beta-lactams signal-transducer</fullName>
    </submittedName>
</protein>
<dbReference type="InterPro" id="IPR008756">
    <property type="entry name" value="Peptidase_M56"/>
</dbReference>
<evidence type="ECO:0000259" key="2">
    <source>
        <dbReference type="Pfam" id="PF05569"/>
    </source>
</evidence>
<feature type="transmembrane region" description="Helical" evidence="1">
    <location>
        <begin position="88"/>
        <end position="105"/>
    </location>
</feature>
<gene>
    <name evidence="3" type="ORF">ATCC9714_19841</name>
</gene>
<organism evidence="3 4">
    <name type="scientific">Paraclostridium sordellii</name>
    <name type="common">Clostridium sordellii</name>
    <dbReference type="NCBI Taxonomy" id="1505"/>
    <lineage>
        <taxon>Bacteria</taxon>
        <taxon>Bacillati</taxon>
        <taxon>Bacillota</taxon>
        <taxon>Clostridia</taxon>
        <taxon>Peptostreptococcales</taxon>
        <taxon>Peptostreptococcaceae</taxon>
        <taxon>Paraclostridium</taxon>
    </lineage>
</organism>
<keyword evidence="1" id="KW-0472">Membrane</keyword>
<dbReference type="InterPro" id="IPR052173">
    <property type="entry name" value="Beta-lactam_resp_regulator"/>
</dbReference>
<feature type="domain" description="Peptidase M56" evidence="2">
    <location>
        <begin position="9"/>
        <end position="281"/>
    </location>
</feature>
<proteinExistence type="predicted"/>
<dbReference type="PANTHER" id="PTHR34978:SF3">
    <property type="entry name" value="SLR0241 PROTEIN"/>
    <property type="match status" value="1"/>
</dbReference>
<accession>A0ABP1XRX1</accession>
<dbReference type="PANTHER" id="PTHR34978">
    <property type="entry name" value="POSSIBLE SENSOR-TRANSDUCER PROTEIN BLAR"/>
    <property type="match status" value="1"/>
</dbReference>
<reference evidence="3 4" key="1">
    <citation type="submission" date="2014-11" db="EMBL/GenBank/DDBJ databases">
        <authorList>
            <person name="Aslett M.A."/>
            <person name="De Silva N."/>
        </authorList>
    </citation>
    <scope>NUCLEOTIDE SEQUENCE [LARGE SCALE GENOMIC DNA]</scope>
    <source>
        <strain evidence="3 4">ATCC9714</strain>
    </source>
</reference>
<dbReference type="Proteomes" id="UP000032811">
    <property type="component" value="Chromosome 1"/>
</dbReference>
<keyword evidence="1" id="KW-1133">Transmembrane helix</keyword>
<keyword evidence="4" id="KW-1185">Reference proteome</keyword>
<evidence type="ECO:0000313" key="4">
    <source>
        <dbReference type="Proteomes" id="UP000032811"/>
    </source>
</evidence>
<name>A0ABP1XRX1_PARSO</name>
<sequence length="416" mass="48460">MSYIIIDILKTSIVISFPIILIALLKNKVLSKYTYKLNYIFCILITLRMIFISNIEVYLPFEFLKKKNDVNLKSVNYIAGENNNVVDYIKIIFFIWLIGAIYVVIRNTYKQIVFYKKIENITYKATEDNIIKSLEEEKKYLNIKKDIEVLKVDGLSSPALIGIIKNKIVIPNKDYDTGQLRWIFRHELTHFKRKDNLLKLILMISCSIHWFNPLVKILKVCFEEQCELSCDERVVTRFGENDIKEYSLVLVDTLRYRNTLKATVFSSQFNTNEINLIKRRVEGMLSLKKRKKGTIMAIIVFSISVFSILSFNEVKGVDEVYANESISHEKNNEDSNVEVNKSYKDLTDEEILMNFENNKPQGTISLYEDKKSKDLTQEERDNALNLLFSGKYSKVYVGSDGTMSINLEHLKSKVNK</sequence>
<dbReference type="EMBL" id="LN679998">
    <property type="protein sequence ID" value="CEJ74096.1"/>
    <property type="molecule type" value="Genomic_DNA"/>
</dbReference>
<evidence type="ECO:0000313" key="3">
    <source>
        <dbReference type="EMBL" id="CEJ74096.1"/>
    </source>
</evidence>
<feature type="transmembrane region" description="Helical" evidence="1">
    <location>
        <begin position="293"/>
        <end position="311"/>
    </location>
</feature>
<keyword evidence="1" id="KW-0812">Transmembrane</keyword>
<dbReference type="Pfam" id="PF05569">
    <property type="entry name" value="Peptidase_M56"/>
    <property type="match status" value="1"/>
</dbReference>
<dbReference type="CDD" id="cd07341">
    <property type="entry name" value="M56_BlaR1_MecR1_like"/>
    <property type="match status" value="1"/>
</dbReference>
<dbReference type="RefSeq" id="WP_057545154.1">
    <property type="nucleotide sequence ID" value="NZ_CDNJ01000003.1"/>
</dbReference>